<evidence type="ECO:0000313" key="12">
    <source>
        <dbReference type="EMBL" id="KAL1131114.1"/>
    </source>
</evidence>
<dbReference type="Pfam" id="PF13912">
    <property type="entry name" value="zf-C2H2_6"/>
    <property type="match status" value="4"/>
</dbReference>
<feature type="domain" description="C2H2-type" evidence="10">
    <location>
        <begin position="1154"/>
        <end position="1177"/>
    </location>
</feature>
<evidence type="ECO:0000259" key="11">
    <source>
        <dbReference type="PROSITE" id="PS51915"/>
    </source>
</evidence>
<feature type="domain" description="C2H2-type" evidence="10">
    <location>
        <begin position="535"/>
        <end position="563"/>
    </location>
</feature>
<feature type="domain" description="C2H2-type" evidence="10">
    <location>
        <begin position="473"/>
        <end position="500"/>
    </location>
</feature>
<accession>A0ABD0Z6X4</accession>
<feature type="compositionally biased region" description="Basic and acidic residues" evidence="9">
    <location>
        <begin position="298"/>
        <end position="311"/>
    </location>
</feature>
<feature type="domain" description="C2H2-type" evidence="10">
    <location>
        <begin position="1467"/>
        <end position="1499"/>
    </location>
</feature>
<feature type="binding site" evidence="8">
    <location>
        <position position="62"/>
    </location>
    <ligand>
        <name>Zn(2+)</name>
        <dbReference type="ChEBI" id="CHEBI:29105"/>
    </ligand>
</feature>
<name>A0ABD0Z6X4_9HEMI</name>
<feature type="domain" description="C2H2-type" evidence="10">
    <location>
        <begin position="577"/>
        <end position="605"/>
    </location>
</feature>
<protein>
    <recommendedName>
        <fullName evidence="14">Zinc finger protein Xfin</fullName>
    </recommendedName>
</protein>
<feature type="domain" description="C2H2-type" evidence="10">
    <location>
        <begin position="949"/>
        <end position="978"/>
    </location>
</feature>
<dbReference type="GO" id="GO:0005634">
    <property type="term" value="C:nucleus"/>
    <property type="evidence" value="ECO:0007669"/>
    <property type="project" value="UniProtKB-SubCell"/>
</dbReference>
<feature type="binding site" evidence="8">
    <location>
        <position position="13"/>
    </location>
    <ligand>
        <name>Zn(2+)</name>
        <dbReference type="ChEBI" id="CHEBI:29105"/>
    </ligand>
</feature>
<dbReference type="PROSITE" id="PS00028">
    <property type="entry name" value="ZINC_FINGER_C2H2_1"/>
    <property type="match status" value="23"/>
</dbReference>
<keyword evidence="3" id="KW-0677">Repeat</keyword>
<keyword evidence="5 8" id="KW-0862">Zinc</keyword>
<gene>
    <name evidence="12" type="ORF">AAG570_012351</name>
</gene>
<evidence type="ECO:0000256" key="5">
    <source>
        <dbReference type="ARBA" id="ARBA00022833"/>
    </source>
</evidence>
<feature type="domain" description="C2H2-type" evidence="10">
    <location>
        <begin position="1340"/>
        <end position="1363"/>
    </location>
</feature>
<evidence type="ECO:0000256" key="2">
    <source>
        <dbReference type="ARBA" id="ARBA00022723"/>
    </source>
</evidence>
<feature type="domain" description="C2H2-type" evidence="10">
    <location>
        <begin position="854"/>
        <end position="881"/>
    </location>
</feature>
<dbReference type="InterPro" id="IPR013087">
    <property type="entry name" value="Znf_C2H2_type"/>
</dbReference>
<dbReference type="PROSITE" id="PS51915">
    <property type="entry name" value="ZAD"/>
    <property type="match status" value="1"/>
</dbReference>
<feature type="domain" description="C2H2-type" evidence="10">
    <location>
        <begin position="668"/>
        <end position="691"/>
    </location>
</feature>
<feature type="compositionally biased region" description="Acidic residues" evidence="9">
    <location>
        <begin position="1746"/>
        <end position="1769"/>
    </location>
</feature>
<keyword evidence="13" id="KW-1185">Reference proteome</keyword>
<dbReference type="GO" id="GO:0008270">
    <property type="term" value="F:zinc ion binding"/>
    <property type="evidence" value="ECO:0007669"/>
    <property type="project" value="UniProtKB-UniRule"/>
</dbReference>
<evidence type="ECO:0000256" key="3">
    <source>
        <dbReference type="ARBA" id="ARBA00022737"/>
    </source>
</evidence>
<feature type="domain" description="C2H2-type" evidence="10">
    <location>
        <begin position="189"/>
        <end position="216"/>
    </location>
</feature>
<feature type="domain" description="C2H2-type" evidence="10">
    <location>
        <begin position="1411"/>
        <end position="1438"/>
    </location>
</feature>
<feature type="domain" description="C2H2-type" evidence="10">
    <location>
        <begin position="411"/>
        <end position="439"/>
    </location>
</feature>
<feature type="region of interest" description="Disordered" evidence="9">
    <location>
        <begin position="1746"/>
        <end position="1788"/>
    </location>
</feature>
<feature type="compositionally biased region" description="Acidic residues" evidence="9">
    <location>
        <begin position="1563"/>
        <end position="1595"/>
    </location>
</feature>
<feature type="domain" description="C2H2-type" evidence="10">
    <location>
        <begin position="263"/>
        <end position="291"/>
    </location>
</feature>
<dbReference type="EMBL" id="JBFDAA010000007">
    <property type="protein sequence ID" value="KAL1131114.1"/>
    <property type="molecule type" value="Genomic_DNA"/>
</dbReference>
<feature type="compositionally biased region" description="Polar residues" evidence="9">
    <location>
        <begin position="1516"/>
        <end position="1529"/>
    </location>
</feature>
<evidence type="ECO:0000256" key="6">
    <source>
        <dbReference type="ARBA" id="ARBA00023242"/>
    </source>
</evidence>
<feature type="domain" description="C2H2-type" evidence="10">
    <location>
        <begin position="234"/>
        <end position="262"/>
    </location>
</feature>
<evidence type="ECO:0008006" key="14">
    <source>
        <dbReference type="Google" id="ProtNLM"/>
    </source>
</evidence>
<evidence type="ECO:0000256" key="4">
    <source>
        <dbReference type="ARBA" id="ARBA00022771"/>
    </source>
</evidence>
<feature type="domain" description="C2H2-type" evidence="10">
    <location>
        <begin position="606"/>
        <end position="636"/>
    </location>
</feature>
<dbReference type="PANTHER" id="PTHR24376:SF235">
    <property type="entry name" value="C2H2-TYPE DOMAIN-CONTAINING PROTEIN"/>
    <property type="match status" value="1"/>
</dbReference>
<keyword evidence="4 7" id="KW-0863">Zinc-finger</keyword>
<sequence>MSQPLIENYDDLCRLCASYDAIKMDIFSDRGKERRLLDKITTCLPFQVSEDDLLPKSLCYRCIYNLENFYDFRRGCIDALARLENVIKRSFTEVKTNDQVDIIKSERSYEDDIILESEGEQEPPNPADFLEACLGEAPQSTPQIKRHFDEEEGPFRCETCSRLFNSRSSLTIHAKFHRERQFGDDREVFSCYVCDKIFSSKGHLALHSRVHIGEAHSVSQPAVHRPMPTNIRLYKCDLCSKSYSMAKHLWGHVSTCHRGDPLVTCNMCLRTFSSITNLEDHKRVKHKNNNLEQQVKSNHIEMETDESKLNAEEMSSNKRKSSKPRKIERESGSVNGNDEEIEEEQEVEEIEEGEIINTAQANGEGFAEQTSLSHHLLAYHNTDVNVEHNFSREAFIESQFAESMMEAETIFCCEICIREFSDKASLWLHMLYSHRDEASKACGICLKICLDNDTLIQHVEMCHPRDKTEQRRYSCQVCARQHDSRKKLVTHAKIHKLTDADGNLIDPESVVVLNSEFYATESPINHAAYDDRYMMHCEICYKIFETEAKLVKHKRSAHRDSMGPNSSNSSNTYHYFFACEICGLSHSTRTDRWRHMATTHAGDPSVTCELEECGKVFPTSAIKRDHAENHHSQQGPFPNTCEVCGKMWKTRVEYWKHMMGVHSDCLPYICGVCLKVFCDMGTLVSHVRTIHWPLVGGDFCCDICGRPYSKLSKMTRHRKIHNIPDNPPELKALLDNPKIQAESHFLQQPSSYSCDLCEGTPTEYENLEDLNEHRRTAHNVMPCDLCTKYYGRTSHLWKHVNKIHKGHPEITCQLCQRTSASRLHLANHMAKHHRSEDPNYTAHLNFEKQNGGAHKCEKCSKVFRKESLMKKHMKHCKGPRPPTIPLPAPVNGIYTCEKCSKTFTVQNTLYKHMRSTHLAHGCELCEKMVDSKTELYNHMREEHADHPDVKCDVKGCDKIFRCKVDLERHKKDHRQYNQLHICKFCAELVTSKLRMRKHLKTVHGKDTKHLCAICLKALPNYDDLKIHVEENHAVALSRPNTCPVCGKPCQSKSKLLDHIKYHGSTFHPCKICFKIFESKEKLNDHISNHPTDSCDEEDQIEEVELDPNSIMDIIGAPKNEIIEVNRDVDEIICKRKNESPDESESDAKKPKLEFCCSTCEESFVSQDELNVHENEFHMEATGSILESVLTVAKKEAEETVWDTGESDVSDRSFMQQLGLVPDQDKTVKIKNNRKVYTDDFTPSTCEVCGKVWPAKRHLWQHLIRFHRTEAGTSCGVCLKLCSDYTVLAAHLAMDHPQNFEGDGTNLTCKACGKYHNARSKLQNHVAIHIGHEERALASQHQCLHCDKSFVLYSHLCEHNENVHNYATIQASLDRPVKSIVGTELQNLAKHMPGESVGHRTKERGNQKLPFYSCDVCSLVFASEIGLTNHRRMHEHSDNFKCGQCGEVLPSAEALGSHKLTRHRGAEFVCADCKSNFTSYKQLTEHNKLCKIKLKNSEREGILDDESENMDMDEGSSILNGTANDFSSSETDLDKTEDNIEDDEDVESDVSDIEEQKSTVSIEESSDEQGDDDEEEEEEEEEDEEEVNSIEEEFDDMVEVVEVDVADTEVDIDGEAEVEMETEGDVVIEGEVIDNVEEEVEDEVGDDELEIEDDIEDDGVDVEDDMEGDDGVDVEDDMEDDVEGEVEDDVEGEVEDDVEGEVEDDVEGEVEDDVEGEVEDDVEGEVEDDLEGEVEDNVEDIVEDVIEGDVEDDVEGDVEDGVDDDVDADDGSQNMSGEPDYNVVSGPSL</sequence>
<evidence type="ECO:0000259" key="10">
    <source>
        <dbReference type="PROSITE" id="PS50157"/>
    </source>
</evidence>
<dbReference type="InterPro" id="IPR036236">
    <property type="entry name" value="Znf_C2H2_sf"/>
</dbReference>
<comment type="caution">
    <text evidence="12">The sequence shown here is derived from an EMBL/GenBank/DDBJ whole genome shotgun (WGS) entry which is preliminary data.</text>
</comment>
<dbReference type="PROSITE" id="PS50157">
    <property type="entry name" value="ZINC_FINGER_C2H2_2"/>
    <property type="match status" value="24"/>
</dbReference>
<dbReference type="InterPro" id="IPR012934">
    <property type="entry name" value="Znf_AD"/>
</dbReference>
<feature type="domain" description="ZAD" evidence="11">
    <location>
        <begin position="11"/>
        <end position="86"/>
    </location>
</feature>
<feature type="binding site" evidence="8">
    <location>
        <position position="16"/>
    </location>
    <ligand>
        <name>Zn(2+)</name>
        <dbReference type="ChEBI" id="CHEBI:29105"/>
    </ligand>
</feature>
<evidence type="ECO:0000313" key="13">
    <source>
        <dbReference type="Proteomes" id="UP001558652"/>
    </source>
</evidence>
<dbReference type="Gene3D" id="3.30.160.60">
    <property type="entry name" value="Classic Zinc Finger"/>
    <property type="match status" value="15"/>
</dbReference>
<dbReference type="PANTHER" id="PTHR24376">
    <property type="entry name" value="ZINC FINGER PROTEIN"/>
    <property type="match status" value="1"/>
</dbReference>
<evidence type="ECO:0000256" key="7">
    <source>
        <dbReference type="PROSITE-ProRule" id="PRU00042"/>
    </source>
</evidence>
<dbReference type="Pfam" id="PF07776">
    <property type="entry name" value="zf-AD"/>
    <property type="match status" value="1"/>
</dbReference>
<organism evidence="12 13">
    <name type="scientific">Ranatra chinensis</name>
    <dbReference type="NCBI Taxonomy" id="642074"/>
    <lineage>
        <taxon>Eukaryota</taxon>
        <taxon>Metazoa</taxon>
        <taxon>Ecdysozoa</taxon>
        <taxon>Arthropoda</taxon>
        <taxon>Hexapoda</taxon>
        <taxon>Insecta</taxon>
        <taxon>Pterygota</taxon>
        <taxon>Neoptera</taxon>
        <taxon>Paraneoptera</taxon>
        <taxon>Hemiptera</taxon>
        <taxon>Heteroptera</taxon>
        <taxon>Panheteroptera</taxon>
        <taxon>Nepomorpha</taxon>
        <taxon>Nepidae</taxon>
        <taxon>Ranatrinae</taxon>
        <taxon>Ranatra</taxon>
    </lineage>
</organism>
<dbReference type="Gene3D" id="3.40.1800.20">
    <property type="match status" value="1"/>
</dbReference>
<feature type="region of interest" description="Disordered" evidence="9">
    <location>
        <begin position="285"/>
        <end position="351"/>
    </location>
</feature>
<dbReference type="SUPFAM" id="SSF57716">
    <property type="entry name" value="Glucocorticoid receptor-like (DNA-binding domain)"/>
    <property type="match status" value="1"/>
</dbReference>
<evidence type="ECO:0000256" key="9">
    <source>
        <dbReference type="SAM" id="MobiDB-lite"/>
    </source>
</evidence>
<feature type="domain" description="C2H2-type" evidence="10">
    <location>
        <begin position="699"/>
        <end position="721"/>
    </location>
</feature>
<dbReference type="Pfam" id="PF00096">
    <property type="entry name" value="zf-C2H2"/>
    <property type="match status" value="3"/>
</dbReference>
<feature type="region of interest" description="Disordered" evidence="9">
    <location>
        <begin position="1607"/>
        <end position="1732"/>
    </location>
</feature>
<dbReference type="SUPFAM" id="SSF57667">
    <property type="entry name" value="beta-beta-alpha zinc fingers"/>
    <property type="match status" value="12"/>
</dbReference>
<feature type="compositionally biased region" description="Acidic residues" evidence="9">
    <location>
        <begin position="337"/>
        <end position="351"/>
    </location>
</feature>
<feature type="domain" description="C2H2-type" evidence="10">
    <location>
        <begin position="155"/>
        <end position="182"/>
    </location>
</feature>
<feature type="region of interest" description="Disordered" evidence="9">
    <location>
        <begin position="1501"/>
        <end position="1595"/>
    </location>
</feature>
<comment type="subcellular location">
    <subcellularLocation>
        <location evidence="1">Nucleus</location>
    </subcellularLocation>
</comment>
<feature type="domain" description="C2H2-type" evidence="10">
    <location>
        <begin position="781"/>
        <end position="809"/>
    </location>
</feature>
<reference evidence="12 13" key="1">
    <citation type="submission" date="2024-07" db="EMBL/GenBank/DDBJ databases">
        <title>Chromosome-level genome assembly of the water stick insect Ranatra chinensis (Heteroptera: Nepidae).</title>
        <authorList>
            <person name="Liu X."/>
        </authorList>
    </citation>
    <scope>NUCLEOTIDE SEQUENCE [LARGE SCALE GENOMIC DNA]</scope>
    <source>
        <strain evidence="12">Cailab_2021Rc</strain>
        <tissue evidence="12">Muscle</tissue>
    </source>
</reference>
<feature type="domain" description="C2H2-type" evidence="10">
    <location>
        <begin position="894"/>
        <end position="917"/>
    </location>
</feature>
<feature type="compositionally biased region" description="Acidic residues" evidence="9">
    <location>
        <begin position="1502"/>
        <end position="1513"/>
    </location>
</feature>
<dbReference type="SMART" id="SM00868">
    <property type="entry name" value="zf-AD"/>
    <property type="match status" value="1"/>
</dbReference>
<feature type="domain" description="C2H2-type" evidence="10">
    <location>
        <begin position="810"/>
        <end position="838"/>
    </location>
</feature>
<feature type="domain" description="C2H2-type" evidence="10">
    <location>
        <begin position="639"/>
        <end position="667"/>
    </location>
</feature>
<feature type="domain" description="C2H2-type" evidence="10">
    <location>
        <begin position="1439"/>
        <end position="1467"/>
    </location>
</feature>
<dbReference type="SMART" id="SM00355">
    <property type="entry name" value="ZnF_C2H2"/>
    <property type="match status" value="32"/>
</dbReference>
<feature type="compositionally biased region" description="Acidic residues" evidence="9">
    <location>
        <begin position="1538"/>
        <end position="1552"/>
    </location>
</feature>
<feature type="domain" description="C2H2-type" evidence="10">
    <location>
        <begin position="920"/>
        <end position="948"/>
    </location>
</feature>
<keyword evidence="6" id="KW-0539">Nucleus</keyword>
<evidence type="ECO:0000256" key="8">
    <source>
        <dbReference type="PROSITE-ProRule" id="PRU01263"/>
    </source>
</evidence>
<feature type="domain" description="C2H2-type" evidence="10">
    <location>
        <begin position="1306"/>
        <end position="1333"/>
    </location>
</feature>
<dbReference type="Proteomes" id="UP001558652">
    <property type="component" value="Unassembled WGS sequence"/>
</dbReference>
<evidence type="ECO:0000256" key="1">
    <source>
        <dbReference type="ARBA" id="ARBA00004123"/>
    </source>
</evidence>
<feature type="binding site" evidence="8">
    <location>
        <position position="59"/>
    </location>
    <ligand>
        <name>Zn(2+)</name>
        <dbReference type="ChEBI" id="CHEBI:29105"/>
    </ligand>
</feature>
<proteinExistence type="predicted"/>
<keyword evidence="2 8" id="KW-0479">Metal-binding</keyword>